<accession>A0A1F5ZN74</accession>
<dbReference type="InterPro" id="IPR016169">
    <property type="entry name" value="FAD-bd_PCMH_sub2"/>
</dbReference>
<organism evidence="12 13">
    <name type="scientific">Candidatus Gottesmanbacteria bacterium RIFCSPHIGHO2_02_FULL_39_11</name>
    <dbReference type="NCBI Taxonomy" id="1798382"/>
    <lineage>
        <taxon>Bacteria</taxon>
        <taxon>Candidatus Gottesmaniibacteriota</taxon>
    </lineage>
</organism>
<dbReference type="InterPro" id="IPR000644">
    <property type="entry name" value="CBS_dom"/>
</dbReference>
<dbReference type="PANTHER" id="PTHR22777:SF17">
    <property type="entry name" value="UPF0053 PROTEIN SLL0260"/>
    <property type="match status" value="1"/>
</dbReference>
<dbReference type="Gene3D" id="3.10.580.10">
    <property type="entry name" value="CBS-domain"/>
    <property type="match status" value="1"/>
</dbReference>
<dbReference type="SMART" id="SM01091">
    <property type="entry name" value="CorC_HlyC"/>
    <property type="match status" value="1"/>
</dbReference>
<feature type="domain" description="CNNM transmembrane" evidence="11">
    <location>
        <begin position="1"/>
        <end position="201"/>
    </location>
</feature>
<evidence type="ECO:0000259" key="11">
    <source>
        <dbReference type="PROSITE" id="PS51846"/>
    </source>
</evidence>
<evidence type="ECO:0000256" key="2">
    <source>
        <dbReference type="ARBA" id="ARBA00022692"/>
    </source>
</evidence>
<dbReference type="CDD" id="cd04590">
    <property type="entry name" value="CBS_pair_CorC_HlyC_assoc"/>
    <property type="match status" value="1"/>
</dbReference>
<reference evidence="12 13" key="1">
    <citation type="journal article" date="2016" name="Nat. Commun.">
        <title>Thousands of microbial genomes shed light on interconnected biogeochemical processes in an aquifer system.</title>
        <authorList>
            <person name="Anantharaman K."/>
            <person name="Brown C.T."/>
            <person name="Hug L.A."/>
            <person name="Sharon I."/>
            <person name="Castelle C.J."/>
            <person name="Probst A.J."/>
            <person name="Thomas B.C."/>
            <person name="Singh A."/>
            <person name="Wilkins M.J."/>
            <person name="Karaoz U."/>
            <person name="Brodie E.L."/>
            <person name="Williams K.H."/>
            <person name="Hubbard S.S."/>
            <person name="Banfield J.F."/>
        </authorList>
    </citation>
    <scope>NUCLEOTIDE SEQUENCE [LARGE SCALE GENOMIC DNA]</scope>
</reference>
<evidence type="ECO:0000256" key="7">
    <source>
        <dbReference type="PROSITE-ProRule" id="PRU00703"/>
    </source>
</evidence>
<dbReference type="AlphaFoldDB" id="A0A1F5ZN74"/>
<keyword evidence="2 8" id="KW-0812">Transmembrane</keyword>
<feature type="transmembrane region" description="Helical" evidence="9">
    <location>
        <begin position="60"/>
        <end position="84"/>
    </location>
</feature>
<keyword evidence="3" id="KW-0677">Repeat</keyword>
<dbReference type="Gene3D" id="3.30.465.10">
    <property type="match status" value="1"/>
</dbReference>
<dbReference type="Proteomes" id="UP000176923">
    <property type="component" value="Unassembled WGS sequence"/>
</dbReference>
<name>A0A1F5ZN74_9BACT</name>
<dbReference type="PROSITE" id="PS51371">
    <property type="entry name" value="CBS"/>
    <property type="match status" value="1"/>
</dbReference>
<dbReference type="SUPFAM" id="SSF54631">
    <property type="entry name" value="CBS-domain pair"/>
    <property type="match status" value="1"/>
</dbReference>
<proteinExistence type="predicted"/>
<keyword evidence="5 7" id="KW-0129">CBS domain</keyword>
<evidence type="ECO:0000256" key="1">
    <source>
        <dbReference type="ARBA" id="ARBA00004141"/>
    </source>
</evidence>
<dbReference type="PROSITE" id="PS51846">
    <property type="entry name" value="CNNM"/>
    <property type="match status" value="1"/>
</dbReference>
<keyword evidence="6 8" id="KW-0472">Membrane</keyword>
<evidence type="ECO:0000256" key="9">
    <source>
        <dbReference type="SAM" id="Phobius"/>
    </source>
</evidence>
<evidence type="ECO:0000313" key="13">
    <source>
        <dbReference type="Proteomes" id="UP000176923"/>
    </source>
</evidence>
<evidence type="ECO:0000256" key="8">
    <source>
        <dbReference type="PROSITE-ProRule" id="PRU01193"/>
    </source>
</evidence>
<dbReference type="Pfam" id="PF01595">
    <property type="entry name" value="CNNM"/>
    <property type="match status" value="1"/>
</dbReference>
<gene>
    <name evidence="12" type="ORF">A3D77_03480</name>
</gene>
<dbReference type="PANTHER" id="PTHR22777">
    <property type="entry name" value="HEMOLYSIN-RELATED"/>
    <property type="match status" value="1"/>
</dbReference>
<evidence type="ECO:0000256" key="5">
    <source>
        <dbReference type="ARBA" id="ARBA00023122"/>
    </source>
</evidence>
<dbReference type="SUPFAM" id="SSF56176">
    <property type="entry name" value="FAD-binding/transporter-associated domain-like"/>
    <property type="match status" value="1"/>
</dbReference>
<comment type="caution">
    <text evidence="12">The sequence shown here is derived from an EMBL/GenBank/DDBJ whole genome shotgun (WGS) entry which is preliminary data.</text>
</comment>
<feature type="domain" description="CBS" evidence="10">
    <location>
        <begin position="284"/>
        <end position="341"/>
    </location>
</feature>
<feature type="transmembrane region" description="Helical" evidence="9">
    <location>
        <begin position="104"/>
        <end position="124"/>
    </location>
</feature>
<dbReference type="GO" id="GO:0005886">
    <property type="term" value="C:plasma membrane"/>
    <property type="evidence" value="ECO:0007669"/>
    <property type="project" value="TreeGrafter"/>
</dbReference>
<dbReference type="InterPro" id="IPR005170">
    <property type="entry name" value="Transptr-assoc_dom"/>
</dbReference>
<dbReference type="EMBL" id="MFJL01000033">
    <property type="protein sequence ID" value="OGG13939.1"/>
    <property type="molecule type" value="Genomic_DNA"/>
</dbReference>
<evidence type="ECO:0000256" key="3">
    <source>
        <dbReference type="ARBA" id="ARBA00022737"/>
    </source>
</evidence>
<dbReference type="GO" id="GO:0050660">
    <property type="term" value="F:flavin adenine dinucleotide binding"/>
    <property type="evidence" value="ECO:0007669"/>
    <property type="project" value="InterPro"/>
</dbReference>
<evidence type="ECO:0008006" key="14">
    <source>
        <dbReference type="Google" id="ProtNLM"/>
    </source>
</evidence>
<sequence length="438" mass="49209">MTFCFMEILIIFLLIVINGIFAMAEIAVVSMKKYQMQKLAKDGNLRAKVAIDLYDNPNRFLSTIQIGITLVGILSGAFGGATIAKTISHLISPIPIIGLYSDNLGLLLVVLGITYLTLIFGELVPKRIALSGPNRISLWISVPMLWIERLITPAVHVLSVSTEFILKIFMIQKTNEPDVTQDEIKVLVEQATKAGVFEKVEQDIVERVLRLSDRTAEDIMTPRSEVVWLNTRDDKNMLKSKIMTATRSRYPVCNGGIDKVIGVIHVKELLYESLADPKFDIRKFIHEPLFVPEHLSVFKLLEHFKESGSHMAFTLDEYGVIQGVVTLNDVLEEIVGDIPAVEDVEDPMIVKRSDGSFLADGLLPIEKFKKQFKLNQLPNEDTSTYHTLGGFVMSHMGKAPALGHKFEWDGFRFEIVDIDGKRIDKVLVIQKKEEKVSV</sequence>
<keyword evidence="4 8" id="KW-1133">Transmembrane helix</keyword>
<dbReference type="InterPro" id="IPR046342">
    <property type="entry name" value="CBS_dom_sf"/>
</dbReference>
<dbReference type="STRING" id="1798382.A3D77_03480"/>
<dbReference type="InterPro" id="IPR044751">
    <property type="entry name" value="Ion_transp-like_CBS"/>
</dbReference>
<protein>
    <recommendedName>
        <fullName evidence="14">Hemolysin</fullName>
    </recommendedName>
</protein>
<dbReference type="Pfam" id="PF03471">
    <property type="entry name" value="CorC_HlyC"/>
    <property type="match status" value="1"/>
</dbReference>
<evidence type="ECO:0000259" key="10">
    <source>
        <dbReference type="PROSITE" id="PS51371"/>
    </source>
</evidence>
<dbReference type="Pfam" id="PF00571">
    <property type="entry name" value="CBS"/>
    <property type="match status" value="1"/>
</dbReference>
<comment type="subcellular location">
    <subcellularLocation>
        <location evidence="1">Membrane</location>
        <topology evidence="1">Multi-pass membrane protein</topology>
    </subcellularLocation>
</comment>
<evidence type="ECO:0000313" key="12">
    <source>
        <dbReference type="EMBL" id="OGG13939.1"/>
    </source>
</evidence>
<evidence type="ECO:0000256" key="4">
    <source>
        <dbReference type="ARBA" id="ARBA00022989"/>
    </source>
</evidence>
<dbReference type="InterPro" id="IPR036318">
    <property type="entry name" value="FAD-bd_PCMH-like_sf"/>
</dbReference>
<dbReference type="InterPro" id="IPR002550">
    <property type="entry name" value="CNNM"/>
</dbReference>
<evidence type="ECO:0000256" key="6">
    <source>
        <dbReference type="ARBA" id="ARBA00023136"/>
    </source>
</evidence>
<feature type="transmembrane region" description="Helical" evidence="9">
    <location>
        <begin position="6"/>
        <end position="29"/>
    </location>
</feature>